<comment type="caution">
    <text evidence="2">The sequence shown here is derived from an EMBL/GenBank/DDBJ whole genome shotgun (WGS) entry which is preliminary data.</text>
</comment>
<organism evidence="2 3">
    <name type="scientific">Muraenolepis orangiensis</name>
    <name type="common">Patagonian moray cod</name>
    <dbReference type="NCBI Taxonomy" id="630683"/>
    <lineage>
        <taxon>Eukaryota</taxon>
        <taxon>Metazoa</taxon>
        <taxon>Chordata</taxon>
        <taxon>Craniata</taxon>
        <taxon>Vertebrata</taxon>
        <taxon>Euteleostomi</taxon>
        <taxon>Actinopterygii</taxon>
        <taxon>Neopterygii</taxon>
        <taxon>Teleostei</taxon>
        <taxon>Neoteleostei</taxon>
        <taxon>Acanthomorphata</taxon>
        <taxon>Zeiogadaria</taxon>
        <taxon>Gadariae</taxon>
        <taxon>Gadiformes</taxon>
        <taxon>Muraenolepidoidei</taxon>
        <taxon>Muraenolepididae</taxon>
        <taxon>Muraenolepis</taxon>
    </lineage>
</organism>
<feature type="region of interest" description="Disordered" evidence="1">
    <location>
        <begin position="117"/>
        <end position="138"/>
    </location>
</feature>
<feature type="compositionally biased region" description="Polar residues" evidence="1">
    <location>
        <begin position="120"/>
        <end position="138"/>
    </location>
</feature>
<evidence type="ECO:0000256" key="1">
    <source>
        <dbReference type="SAM" id="MobiDB-lite"/>
    </source>
</evidence>
<protein>
    <submittedName>
        <fullName evidence="2">Uncharacterized protein</fullName>
    </submittedName>
</protein>
<accession>A0A9Q0DVT5</accession>
<keyword evidence="3" id="KW-1185">Reference proteome</keyword>
<reference evidence="2" key="1">
    <citation type="submission" date="2022-07" db="EMBL/GenBank/DDBJ databases">
        <title>Chromosome-level genome of Muraenolepis orangiensis.</title>
        <authorList>
            <person name="Kim J."/>
        </authorList>
    </citation>
    <scope>NUCLEOTIDE SEQUENCE</scope>
    <source>
        <strain evidence="2">KU_S4_2022</strain>
        <tissue evidence="2">Muscle</tissue>
    </source>
</reference>
<evidence type="ECO:0000313" key="2">
    <source>
        <dbReference type="EMBL" id="KAJ3595298.1"/>
    </source>
</evidence>
<gene>
    <name evidence="2" type="ORF">NHX12_004602</name>
</gene>
<sequence length="138" mass="14912">MWACRGSVPPEIKPGHSARSALTRYRIGLRLTADRGGAGWLGGGGYTSGQMFDGRRKVTPSIDALGRTEGVNTGQKGKAYLQSEAPPALHLLKHLMERNTSLISLVLREFRESVRPSVPQGWSSERASKLSSHGATEV</sequence>
<dbReference type="EMBL" id="JANIIK010000111">
    <property type="protein sequence ID" value="KAJ3595298.1"/>
    <property type="molecule type" value="Genomic_DNA"/>
</dbReference>
<name>A0A9Q0DVT5_9TELE</name>
<dbReference type="Proteomes" id="UP001148018">
    <property type="component" value="Unassembled WGS sequence"/>
</dbReference>
<dbReference type="AlphaFoldDB" id="A0A9Q0DVT5"/>
<evidence type="ECO:0000313" key="3">
    <source>
        <dbReference type="Proteomes" id="UP001148018"/>
    </source>
</evidence>
<proteinExistence type="predicted"/>